<reference evidence="7" key="6">
    <citation type="submission" date="2011-05" db="EMBL/GenBank/DDBJ databases">
        <title>Complete sequence of Collimonas fungivorans Ter331.</title>
        <authorList>
            <person name="Leveau J.H."/>
        </authorList>
    </citation>
    <scope>NUCLEOTIDE SEQUENCE [LARGE SCALE GENOMIC DNA]</scope>
    <source>
        <strain evidence="7">Ter331</strain>
    </source>
</reference>
<gene>
    <name evidence="6" type="primary">lyrS</name>
    <name evidence="6" type="ordered locus">CFU_2788</name>
</gene>
<keyword evidence="3" id="KW-0238">DNA-binding</keyword>
<dbReference type="AlphaFoldDB" id="G0A9J1"/>
<dbReference type="InterPro" id="IPR005119">
    <property type="entry name" value="LysR_subst-bd"/>
</dbReference>
<sequence length="309" mass="33377">MIDNSQNQPITFTLLMKITSIQDYAAFVAVVDEGSLTAAARKLGRSVQAVSISLKNLEDELALTLVTRSTRRCSPTPAGLKFAARLRTVLADINDAHAEVLDDAAQLSGPIRIGASTLFGPDFLMPILAGFIERQPGIAIELALSDRHVDLAKEGLDLAIRIGHLKQPDLKARKLGVLRRVVVGAPGYLARRGRPGEPGDLQQHDCILRRNARQQESWSFSSGNIVVSGRFSSDSALARQRAATLGLGLCMAPLWQVSSLVDAGQLEVVLDDFAMPGLPIHIVWPEGRTPRRVRAVIDLLAARLSVAGF</sequence>
<dbReference type="InterPro" id="IPR036388">
    <property type="entry name" value="WH-like_DNA-bd_sf"/>
</dbReference>
<name>G0A9J1_COLFT</name>
<evidence type="ECO:0000256" key="2">
    <source>
        <dbReference type="ARBA" id="ARBA00023015"/>
    </source>
</evidence>
<reference evidence="6 7" key="1">
    <citation type="journal article" date="2004" name="Environ. Microbiol.">
        <title>Phylogeny-function analysis of (meta)genomic libraries: screening for expression of ribosomal RNA genes by large-insert library fluorescent in situ hybridization (LIL-FISH).</title>
        <authorList>
            <person name="Leveau J.H."/>
            <person name="Gerards S."/>
            <person name="de Boer W."/>
            <person name="van Veen J.A."/>
        </authorList>
    </citation>
    <scope>NUCLEOTIDE SEQUENCE [LARGE SCALE GENOMIC DNA]</scope>
    <source>
        <strain evidence="6 7">Ter331</strain>
    </source>
</reference>
<dbReference type="GO" id="GO:0006351">
    <property type="term" value="P:DNA-templated transcription"/>
    <property type="evidence" value="ECO:0007669"/>
    <property type="project" value="TreeGrafter"/>
</dbReference>
<evidence type="ECO:0000259" key="5">
    <source>
        <dbReference type="PROSITE" id="PS50931"/>
    </source>
</evidence>
<keyword evidence="2" id="KW-0805">Transcription regulation</keyword>
<dbReference type="Proteomes" id="UP000008392">
    <property type="component" value="Chromosome"/>
</dbReference>
<dbReference type="Pfam" id="PF03466">
    <property type="entry name" value="LysR_substrate"/>
    <property type="match status" value="1"/>
</dbReference>
<reference evidence="6 7" key="4">
    <citation type="journal article" date="2010" name="Environ. Microbiol.">
        <title>The bacterial genus Collimonas: mycophagy, weathering and other adaptive solutions to life in oligotrophic soil environments.</title>
        <authorList>
            <person name="Leveau J.H."/>
            <person name="Uroz S."/>
            <person name="de Boer W."/>
        </authorList>
    </citation>
    <scope>NUCLEOTIDE SEQUENCE [LARGE SCALE GENOMIC DNA]</scope>
    <source>
        <strain evidence="6 7">Ter331</strain>
    </source>
</reference>
<dbReference type="InterPro" id="IPR036390">
    <property type="entry name" value="WH_DNA-bd_sf"/>
</dbReference>
<comment type="similarity">
    <text evidence="1">Belongs to the LysR transcriptional regulatory family.</text>
</comment>
<evidence type="ECO:0000256" key="1">
    <source>
        <dbReference type="ARBA" id="ARBA00009437"/>
    </source>
</evidence>
<evidence type="ECO:0000256" key="3">
    <source>
        <dbReference type="ARBA" id="ARBA00023125"/>
    </source>
</evidence>
<dbReference type="FunFam" id="1.10.10.10:FF:000001">
    <property type="entry name" value="LysR family transcriptional regulator"/>
    <property type="match status" value="1"/>
</dbReference>
<dbReference type="Pfam" id="PF00126">
    <property type="entry name" value="HTH_1"/>
    <property type="match status" value="1"/>
</dbReference>
<dbReference type="STRING" id="1005048.CFU_2788"/>
<dbReference type="PANTHER" id="PTHR30537:SF5">
    <property type="entry name" value="HTH-TYPE TRANSCRIPTIONAL ACTIVATOR TTDR-RELATED"/>
    <property type="match status" value="1"/>
</dbReference>
<dbReference type="CDD" id="cd08422">
    <property type="entry name" value="PBP2_CrgA_like"/>
    <property type="match status" value="1"/>
</dbReference>
<evidence type="ECO:0000313" key="6">
    <source>
        <dbReference type="EMBL" id="AEK62614.1"/>
    </source>
</evidence>
<reference evidence="6 7" key="5">
    <citation type="journal article" date="2011" name="ISME J.">
        <title>Dual transcriptional profiling of a bacterial/fungal confrontation: Collimonas fungivorans versus Aspergillus niger.</title>
        <authorList>
            <person name="Mela F."/>
            <person name="Fritsche K."/>
            <person name="de Boer W."/>
            <person name="van Veen J.A."/>
            <person name="de Graaff L.H."/>
            <person name="van den Berg M."/>
            <person name="Leveau J.H."/>
        </authorList>
    </citation>
    <scope>NUCLEOTIDE SEQUENCE [LARGE SCALE GENOMIC DNA]</scope>
    <source>
        <strain evidence="6 7">Ter331</strain>
    </source>
</reference>
<evidence type="ECO:0000256" key="4">
    <source>
        <dbReference type="ARBA" id="ARBA00023163"/>
    </source>
</evidence>
<organism evidence="6 7">
    <name type="scientific">Collimonas fungivorans (strain Ter331)</name>
    <dbReference type="NCBI Taxonomy" id="1005048"/>
    <lineage>
        <taxon>Bacteria</taxon>
        <taxon>Pseudomonadati</taxon>
        <taxon>Pseudomonadota</taxon>
        <taxon>Betaproteobacteria</taxon>
        <taxon>Burkholderiales</taxon>
        <taxon>Oxalobacteraceae</taxon>
        <taxon>Collimonas</taxon>
    </lineage>
</organism>
<dbReference type="eggNOG" id="COG0583">
    <property type="taxonomic scope" value="Bacteria"/>
</dbReference>
<dbReference type="InterPro" id="IPR058163">
    <property type="entry name" value="LysR-type_TF_proteobact-type"/>
</dbReference>
<dbReference type="HOGENOM" id="CLU_039613_16_4_4"/>
<dbReference type="PANTHER" id="PTHR30537">
    <property type="entry name" value="HTH-TYPE TRANSCRIPTIONAL REGULATOR"/>
    <property type="match status" value="1"/>
</dbReference>
<feature type="domain" description="HTH lysR-type" evidence="5">
    <location>
        <begin position="26"/>
        <end position="76"/>
    </location>
</feature>
<dbReference type="EMBL" id="CP002745">
    <property type="protein sequence ID" value="AEK62614.1"/>
    <property type="molecule type" value="Genomic_DNA"/>
</dbReference>
<dbReference type="SUPFAM" id="SSF46785">
    <property type="entry name" value="Winged helix' DNA-binding domain"/>
    <property type="match status" value="1"/>
</dbReference>
<dbReference type="SUPFAM" id="SSF53850">
    <property type="entry name" value="Periplasmic binding protein-like II"/>
    <property type="match status" value="1"/>
</dbReference>
<reference evidence="6 7" key="2">
    <citation type="journal article" date="2006" name="J. Microbiol. Methods">
        <title>Genomic flank-sequencing of plasposon insertion sites for rapid identification of functional genes.</title>
        <authorList>
            <person name="Leveau J.H."/>
            <person name="Gerards S."/>
            <person name="Fritsche K."/>
            <person name="Zondag G."/>
            <person name="van Veen J.A."/>
        </authorList>
    </citation>
    <scope>NUCLEOTIDE SEQUENCE [LARGE SCALE GENOMIC DNA]</scope>
    <source>
        <strain evidence="6 7">Ter331</strain>
    </source>
</reference>
<keyword evidence="7" id="KW-1185">Reference proteome</keyword>
<dbReference type="InterPro" id="IPR000847">
    <property type="entry name" value="LysR_HTH_N"/>
</dbReference>
<reference evidence="6 7" key="3">
    <citation type="journal article" date="2008" name="FEMS Microbiol. Ecol.">
        <title>Identification and characterization of genes underlying chitinolysis in Collimonas fungivorans Ter331.</title>
        <authorList>
            <person name="Fritsche K."/>
            <person name="de Boer W."/>
            <person name="Gerards S."/>
            <person name="van den Berg M."/>
            <person name="van Veen J.A."/>
            <person name="Leveau J.H."/>
        </authorList>
    </citation>
    <scope>NUCLEOTIDE SEQUENCE [LARGE SCALE GENOMIC DNA]</scope>
    <source>
        <strain evidence="6 7">Ter331</strain>
    </source>
</reference>
<evidence type="ECO:0000313" key="7">
    <source>
        <dbReference type="Proteomes" id="UP000008392"/>
    </source>
</evidence>
<dbReference type="Gene3D" id="1.10.10.10">
    <property type="entry name" value="Winged helix-like DNA-binding domain superfamily/Winged helix DNA-binding domain"/>
    <property type="match status" value="1"/>
</dbReference>
<dbReference type="KEGG" id="cfu:CFU_2788"/>
<dbReference type="Gene3D" id="3.40.190.290">
    <property type="match status" value="1"/>
</dbReference>
<dbReference type="GO" id="GO:0003700">
    <property type="term" value="F:DNA-binding transcription factor activity"/>
    <property type="evidence" value="ECO:0007669"/>
    <property type="project" value="InterPro"/>
</dbReference>
<accession>G0A9J1</accession>
<proteinExistence type="inferred from homology"/>
<keyword evidence="4" id="KW-0804">Transcription</keyword>
<protein>
    <submittedName>
        <fullName evidence="6">Putative GstR transcriptional regulator</fullName>
    </submittedName>
</protein>
<dbReference type="PROSITE" id="PS50931">
    <property type="entry name" value="HTH_LYSR"/>
    <property type="match status" value="1"/>
</dbReference>
<dbReference type="GO" id="GO:0043565">
    <property type="term" value="F:sequence-specific DNA binding"/>
    <property type="evidence" value="ECO:0007669"/>
    <property type="project" value="TreeGrafter"/>
</dbReference>